<organism evidence="3 4">
    <name type="scientific">Catalinimonas alkaloidigena</name>
    <dbReference type="NCBI Taxonomy" id="1075417"/>
    <lineage>
        <taxon>Bacteria</taxon>
        <taxon>Pseudomonadati</taxon>
        <taxon>Bacteroidota</taxon>
        <taxon>Cytophagia</taxon>
        <taxon>Cytophagales</taxon>
        <taxon>Catalimonadaceae</taxon>
        <taxon>Catalinimonas</taxon>
    </lineage>
</organism>
<accession>A0A1G9RFB1</accession>
<feature type="coiled-coil region" evidence="1">
    <location>
        <begin position="32"/>
        <end position="95"/>
    </location>
</feature>
<evidence type="ECO:0000313" key="4">
    <source>
        <dbReference type="Proteomes" id="UP000198510"/>
    </source>
</evidence>
<dbReference type="EMBL" id="FNFO01000011">
    <property type="protein sequence ID" value="SDM22009.1"/>
    <property type="molecule type" value="Genomic_DNA"/>
</dbReference>
<protein>
    <recommendedName>
        <fullName evidence="5">LTXXQ motif family protein</fullName>
    </recommendedName>
</protein>
<keyword evidence="2" id="KW-0732">Signal</keyword>
<name>A0A1G9RFB1_9BACT</name>
<proteinExistence type="predicted"/>
<evidence type="ECO:0000256" key="1">
    <source>
        <dbReference type="SAM" id="Coils"/>
    </source>
</evidence>
<sequence>MTPWKTLGLALVLSLCSLTTFAQRGGGNRNLVTELKAELNLSDEQVTQLKEVHQKFQPQFQALRQDASMSRQAKMEKMKVLRDQEEAQIKALLTDEQYATYTEKMAERRAERRERRQ</sequence>
<dbReference type="AlphaFoldDB" id="A0A1G9RFB1"/>
<keyword evidence="1" id="KW-0175">Coiled coil</keyword>
<dbReference type="Proteomes" id="UP000198510">
    <property type="component" value="Unassembled WGS sequence"/>
</dbReference>
<evidence type="ECO:0000256" key="2">
    <source>
        <dbReference type="SAM" id="SignalP"/>
    </source>
</evidence>
<reference evidence="3 4" key="1">
    <citation type="submission" date="2016-10" db="EMBL/GenBank/DDBJ databases">
        <authorList>
            <person name="de Groot N.N."/>
        </authorList>
    </citation>
    <scope>NUCLEOTIDE SEQUENCE [LARGE SCALE GENOMIC DNA]</scope>
    <source>
        <strain evidence="3 4">DSM 25186</strain>
    </source>
</reference>
<dbReference type="STRING" id="1075417.SAMN05421823_111141"/>
<gene>
    <name evidence="3" type="ORF">SAMN05421823_111141</name>
</gene>
<dbReference type="RefSeq" id="WP_089686717.1">
    <property type="nucleotide sequence ID" value="NZ_FNFO01000011.1"/>
</dbReference>
<keyword evidence="4" id="KW-1185">Reference proteome</keyword>
<feature type="chain" id="PRO_5011438540" description="LTXXQ motif family protein" evidence="2">
    <location>
        <begin position="23"/>
        <end position="117"/>
    </location>
</feature>
<feature type="signal peptide" evidence="2">
    <location>
        <begin position="1"/>
        <end position="22"/>
    </location>
</feature>
<evidence type="ECO:0008006" key="5">
    <source>
        <dbReference type="Google" id="ProtNLM"/>
    </source>
</evidence>
<evidence type="ECO:0000313" key="3">
    <source>
        <dbReference type="EMBL" id="SDM22009.1"/>
    </source>
</evidence>